<dbReference type="OrthoDB" id="360161at2759"/>
<protein>
    <recommendedName>
        <fullName evidence="1">RNA helicase</fullName>
        <ecNumber evidence="1">3.6.4.13</ecNumber>
    </recommendedName>
</protein>
<sequence>MVQDNIFALLTRGASLHKCHASLDSPLLQKRQHREQQLQQAQQQEGSLAEDGRTRGREASEKQYSAESLRARHSIAVKGLPVVPAPFLSFSDEIPLETGAAEAKKILLEGDQQSQEGPRKLPAWLISRLQTLGYKQPTPIQMQALPLMLKGHHMLASAPTGSGKTLAFLLPLIACLKAPSNAFGRLVVLSPTRELARQSLRTFQKLTDGTGFKAAFPQSHPGTRYGAADAVFATPLSLLTLLREKRIAFLTPSGSPNHCKAGHGGCAVEFSPQVDAILSELKGAASATRRLHICLFSATLPPSVILLAESIAYGAVHLTVVVLEVPHTAQGCMQLHVYSMPWYSAHGGASMQDLCGLLATQERASELLKEMISEGLPVDLLHAAKSKQQRDATVDAFRIGKIWFLICTDLVARGIDFKGVSLVINFDLPPSTSVYIHRIGRTGRAGKEGKALTFFTLDDVPRLRPIVQIMQKSPNSKIPTFLSTKLTRNLKVKGRKKYMGNAQPKSKMGSHRRRKPIRPIAKAVLMKAKRRAWAIAASLAKKKRAKESGTGGDEGPDGAEATASGSADRAMGPNAAKKKKKRQEQAVQTNDKTSKAKTPRASVAQKHPATRGVKRKHRQRSAPQPTTTG</sequence>
<evidence type="ECO:0000256" key="7">
    <source>
        <dbReference type="ARBA" id="ARBA00024355"/>
    </source>
</evidence>
<feature type="region of interest" description="Disordered" evidence="9">
    <location>
        <begin position="496"/>
        <end position="515"/>
    </location>
</feature>
<dbReference type="SMART" id="SM00490">
    <property type="entry name" value="HELICc"/>
    <property type="match status" value="1"/>
</dbReference>
<feature type="region of interest" description="Disordered" evidence="9">
    <location>
        <begin position="539"/>
        <end position="629"/>
    </location>
</feature>
<feature type="compositionally biased region" description="Basic and acidic residues" evidence="9">
    <location>
        <begin position="50"/>
        <end position="61"/>
    </location>
</feature>
<dbReference type="SUPFAM" id="SSF52540">
    <property type="entry name" value="P-loop containing nucleoside triphosphate hydrolases"/>
    <property type="match status" value="2"/>
</dbReference>
<dbReference type="InterPro" id="IPR027417">
    <property type="entry name" value="P-loop_NTPase"/>
</dbReference>
<accession>U6JZM6</accession>
<keyword evidence="5" id="KW-0067">ATP-binding</keyword>
<feature type="region of interest" description="Disordered" evidence="9">
    <location>
        <begin position="30"/>
        <end position="65"/>
    </location>
</feature>
<evidence type="ECO:0000259" key="11">
    <source>
        <dbReference type="PROSITE" id="PS51194"/>
    </source>
</evidence>
<dbReference type="InterPro" id="IPR001650">
    <property type="entry name" value="Helicase_C-like"/>
</dbReference>
<dbReference type="GO" id="GO:0005829">
    <property type="term" value="C:cytosol"/>
    <property type="evidence" value="ECO:0007669"/>
    <property type="project" value="TreeGrafter"/>
</dbReference>
<evidence type="ECO:0000259" key="10">
    <source>
        <dbReference type="PROSITE" id="PS51192"/>
    </source>
</evidence>
<feature type="domain" description="Helicase C-terminal" evidence="11">
    <location>
        <begin position="338"/>
        <end position="486"/>
    </location>
</feature>
<reference evidence="12" key="1">
    <citation type="submission" date="2013-10" db="EMBL/GenBank/DDBJ databases">
        <title>Genomic analysis of the causative agents of coccidiosis in chickens.</title>
        <authorList>
            <person name="Reid A.J."/>
            <person name="Blake D."/>
            <person name="Billington K."/>
            <person name="Browne H."/>
            <person name="Dunn M."/>
            <person name="Hung S."/>
            <person name="Kawahara F."/>
            <person name="Miranda-Saavedra D."/>
            <person name="Mourier T."/>
            <person name="Nagra H."/>
            <person name="Otto T.D."/>
            <person name="Rawlings N."/>
            <person name="Sanchez A."/>
            <person name="Sanders M."/>
            <person name="Subramaniam C."/>
            <person name="Tay Y."/>
            <person name="Dear P."/>
            <person name="Doerig C."/>
            <person name="Gruber A."/>
            <person name="Parkinson J."/>
            <person name="Shirley M."/>
            <person name="Wan K.L."/>
            <person name="Berriman M."/>
            <person name="Tomley F."/>
            <person name="Pain A."/>
        </authorList>
    </citation>
    <scope>NUCLEOTIDE SEQUENCE [LARGE SCALE GENOMIC DNA]</scope>
    <source>
        <strain evidence="12">Houghton</strain>
    </source>
</reference>
<evidence type="ECO:0000256" key="3">
    <source>
        <dbReference type="ARBA" id="ARBA00022801"/>
    </source>
</evidence>
<evidence type="ECO:0000313" key="12">
    <source>
        <dbReference type="EMBL" id="CDJ30930.1"/>
    </source>
</evidence>
<dbReference type="Proteomes" id="UP000030744">
    <property type="component" value="Unassembled WGS sequence"/>
</dbReference>
<reference evidence="12" key="2">
    <citation type="submission" date="2013-10" db="EMBL/GenBank/DDBJ databases">
        <authorList>
            <person name="Aslett M."/>
        </authorList>
    </citation>
    <scope>NUCLEOTIDE SEQUENCE [LARGE SCALE GENOMIC DNA]</scope>
    <source>
        <strain evidence="12">Houghton</strain>
    </source>
</reference>
<evidence type="ECO:0000313" key="13">
    <source>
        <dbReference type="Proteomes" id="UP000030744"/>
    </source>
</evidence>
<gene>
    <name evidence="12" type="ORF">EMH_0062520</name>
</gene>
<keyword evidence="6" id="KW-0694">RNA-binding</keyword>
<proteinExistence type="inferred from homology"/>
<dbReference type="PANTHER" id="PTHR47959">
    <property type="entry name" value="ATP-DEPENDENT RNA HELICASE RHLE-RELATED"/>
    <property type="match status" value="1"/>
</dbReference>
<feature type="domain" description="Helicase ATP-binding" evidence="10">
    <location>
        <begin position="145"/>
        <end position="318"/>
    </location>
</feature>
<dbReference type="AlphaFoldDB" id="U6JZM6"/>
<dbReference type="VEuPathDB" id="ToxoDB:EMH_0062520"/>
<keyword evidence="3" id="KW-0378">Hydrolase</keyword>
<name>U6JZM6_9EIME</name>
<evidence type="ECO:0000256" key="6">
    <source>
        <dbReference type="ARBA" id="ARBA00022884"/>
    </source>
</evidence>
<dbReference type="GO" id="GO:0016787">
    <property type="term" value="F:hydrolase activity"/>
    <property type="evidence" value="ECO:0007669"/>
    <property type="project" value="UniProtKB-KW"/>
</dbReference>
<organism evidence="12 13">
    <name type="scientific">Eimeria mitis</name>
    <dbReference type="NCBI Taxonomy" id="44415"/>
    <lineage>
        <taxon>Eukaryota</taxon>
        <taxon>Sar</taxon>
        <taxon>Alveolata</taxon>
        <taxon>Apicomplexa</taxon>
        <taxon>Conoidasida</taxon>
        <taxon>Coccidia</taxon>
        <taxon>Eucoccidiorida</taxon>
        <taxon>Eimeriorina</taxon>
        <taxon>Eimeriidae</taxon>
        <taxon>Eimeria</taxon>
    </lineage>
</organism>
<dbReference type="PANTHER" id="PTHR47959:SF15">
    <property type="entry name" value="RNA HELICASE"/>
    <property type="match status" value="1"/>
</dbReference>
<keyword evidence="4 12" id="KW-0347">Helicase</keyword>
<dbReference type="SMART" id="SM00487">
    <property type="entry name" value="DEXDc"/>
    <property type="match status" value="1"/>
</dbReference>
<dbReference type="GO" id="GO:0003724">
    <property type="term" value="F:RNA helicase activity"/>
    <property type="evidence" value="ECO:0007669"/>
    <property type="project" value="UniProtKB-EC"/>
</dbReference>
<evidence type="ECO:0000256" key="2">
    <source>
        <dbReference type="ARBA" id="ARBA00022741"/>
    </source>
</evidence>
<evidence type="ECO:0000256" key="1">
    <source>
        <dbReference type="ARBA" id="ARBA00012552"/>
    </source>
</evidence>
<evidence type="ECO:0000256" key="9">
    <source>
        <dbReference type="SAM" id="MobiDB-lite"/>
    </source>
</evidence>
<dbReference type="EC" id="3.6.4.13" evidence="1"/>
<dbReference type="GO" id="GO:0005524">
    <property type="term" value="F:ATP binding"/>
    <property type="evidence" value="ECO:0007669"/>
    <property type="project" value="UniProtKB-KW"/>
</dbReference>
<feature type="compositionally biased region" description="Basic residues" evidence="9">
    <location>
        <begin position="608"/>
        <end position="620"/>
    </location>
</feature>
<dbReference type="CDD" id="cd18787">
    <property type="entry name" value="SF2_C_DEAD"/>
    <property type="match status" value="1"/>
</dbReference>
<dbReference type="GeneID" id="25380849"/>
<dbReference type="Pfam" id="PF00270">
    <property type="entry name" value="DEAD"/>
    <property type="match status" value="1"/>
</dbReference>
<dbReference type="PROSITE" id="PS51192">
    <property type="entry name" value="HELICASE_ATP_BIND_1"/>
    <property type="match status" value="1"/>
</dbReference>
<dbReference type="InterPro" id="IPR014001">
    <property type="entry name" value="Helicase_ATP-bd"/>
</dbReference>
<dbReference type="EMBL" id="HG682900">
    <property type="protein sequence ID" value="CDJ30930.1"/>
    <property type="molecule type" value="Genomic_DNA"/>
</dbReference>
<dbReference type="Pfam" id="PF00271">
    <property type="entry name" value="Helicase_C"/>
    <property type="match status" value="1"/>
</dbReference>
<dbReference type="Gene3D" id="3.40.50.300">
    <property type="entry name" value="P-loop containing nucleotide triphosphate hydrolases"/>
    <property type="match status" value="2"/>
</dbReference>
<evidence type="ECO:0000256" key="4">
    <source>
        <dbReference type="ARBA" id="ARBA00022806"/>
    </source>
</evidence>
<dbReference type="GO" id="GO:0003723">
    <property type="term" value="F:RNA binding"/>
    <property type="evidence" value="ECO:0007669"/>
    <property type="project" value="UniProtKB-KW"/>
</dbReference>
<comment type="similarity">
    <text evidence="7">Belongs to the DEAD box helicase family. DDX52/ROK1 subfamily.</text>
</comment>
<dbReference type="RefSeq" id="XP_013353495.1">
    <property type="nucleotide sequence ID" value="XM_013498041.1"/>
</dbReference>
<evidence type="ECO:0000256" key="8">
    <source>
        <dbReference type="ARBA" id="ARBA00047984"/>
    </source>
</evidence>
<dbReference type="PROSITE" id="PS51194">
    <property type="entry name" value="HELICASE_CTER"/>
    <property type="match status" value="1"/>
</dbReference>
<dbReference type="InterPro" id="IPR011545">
    <property type="entry name" value="DEAD/DEAH_box_helicase_dom"/>
</dbReference>
<keyword evidence="2" id="KW-0547">Nucleotide-binding</keyword>
<keyword evidence="13" id="KW-1185">Reference proteome</keyword>
<evidence type="ECO:0000256" key="5">
    <source>
        <dbReference type="ARBA" id="ARBA00022840"/>
    </source>
</evidence>
<dbReference type="InterPro" id="IPR050079">
    <property type="entry name" value="DEAD_box_RNA_helicase"/>
</dbReference>
<comment type="catalytic activity">
    <reaction evidence="8">
        <text>ATP + H2O = ADP + phosphate + H(+)</text>
        <dbReference type="Rhea" id="RHEA:13065"/>
        <dbReference type="ChEBI" id="CHEBI:15377"/>
        <dbReference type="ChEBI" id="CHEBI:15378"/>
        <dbReference type="ChEBI" id="CHEBI:30616"/>
        <dbReference type="ChEBI" id="CHEBI:43474"/>
        <dbReference type="ChEBI" id="CHEBI:456216"/>
        <dbReference type="EC" id="3.6.4.13"/>
    </reaction>
</comment>